<reference evidence="1" key="1">
    <citation type="submission" date="2021-04" db="EMBL/GenBank/DDBJ databases">
        <authorList>
            <person name="Vanwijnsberghe S."/>
        </authorList>
    </citation>
    <scope>NUCLEOTIDE SEQUENCE</scope>
    <source>
        <strain evidence="1">LMG 31841</strain>
    </source>
</reference>
<dbReference type="EMBL" id="CAJQZC010000015">
    <property type="protein sequence ID" value="CAG4925045.1"/>
    <property type="molecule type" value="Genomic_DNA"/>
</dbReference>
<dbReference type="Proteomes" id="UP000789704">
    <property type="component" value="Unassembled WGS sequence"/>
</dbReference>
<evidence type="ECO:0000313" key="2">
    <source>
        <dbReference type="Proteomes" id="UP000789704"/>
    </source>
</evidence>
<dbReference type="AlphaFoldDB" id="A0A9N8X4I1"/>
<comment type="caution">
    <text evidence="1">The sequence shown here is derived from an EMBL/GenBank/DDBJ whole genome shotgun (WGS) entry which is preliminary data.</text>
</comment>
<accession>A0A9N8X4I1</accession>
<sequence length="67" mass="7478">MFCLSVSRVFLSGMQSFSNPICASFFRFGGLAAVWLHIRLFKPASRVRRRCCHTVVVEAPTASKISV</sequence>
<organism evidence="1 2">
    <name type="scientific">Paraburkholderia saeva</name>
    <dbReference type="NCBI Taxonomy" id="2777537"/>
    <lineage>
        <taxon>Bacteria</taxon>
        <taxon>Pseudomonadati</taxon>
        <taxon>Pseudomonadota</taxon>
        <taxon>Betaproteobacteria</taxon>
        <taxon>Burkholderiales</taxon>
        <taxon>Burkholderiaceae</taxon>
        <taxon>Paraburkholderia</taxon>
    </lineage>
</organism>
<protein>
    <submittedName>
        <fullName evidence="1">Uncharacterized protein</fullName>
    </submittedName>
</protein>
<name>A0A9N8X4I1_9BURK</name>
<proteinExistence type="predicted"/>
<keyword evidence="2" id="KW-1185">Reference proteome</keyword>
<gene>
    <name evidence="1" type="ORF">LMG31841_05446</name>
</gene>
<evidence type="ECO:0000313" key="1">
    <source>
        <dbReference type="EMBL" id="CAG4925045.1"/>
    </source>
</evidence>